<organism evidence="3 4">
    <name type="scientific">Rothia terrae</name>
    <dbReference type="NCBI Taxonomy" id="396015"/>
    <lineage>
        <taxon>Bacteria</taxon>
        <taxon>Bacillati</taxon>
        <taxon>Actinomycetota</taxon>
        <taxon>Actinomycetes</taxon>
        <taxon>Micrococcales</taxon>
        <taxon>Micrococcaceae</taxon>
        <taxon>Rothia</taxon>
    </lineage>
</organism>
<proteinExistence type="predicted"/>
<reference evidence="3 4" key="1">
    <citation type="submission" date="2020-09" db="EMBL/GenBank/DDBJ databases">
        <title>Investigation of environmental microbes.</title>
        <authorList>
            <person name="Ou Y."/>
            <person name="Kang Q."/>
        </authorList>
    </citation>
    <scope>NUCLEOTIDE SEQUENCE [LARGE SCALE GENOMIC DNA]</scope>
    <source>
        <strain evidence="3 4">KJZ-14</strain>
    </source>
</reference>
<feature type="compositionally biased region" description="Basic and acidic residues" evidence="1">
    <location>
        <begin position="57"/>
        <end position="74"/>
    </location>
</feature>
<evidence type="ECO:0000256" key="2">
    <source>
        <dbReference type="SAM" id="Phobius"/>
    </source>
</evidence>
<dbReference type="Proteomes" id="UP000516404">
    <property type="component" value="Chromosome"/>
</dbReference>
<keyword evidence="2" id="KW-0812">Transmembrane</keyword>
<dbReference type="GeneID" id="96623990"/>
<gene>
    <name evidence="3" type="ORF">IDM49_07040</name>
</gene>
<dbReference type="AlphaFoldDB" id="A0A7H2BBH4"/>
<sequence length="213" mass="24456">MEWGNISEILNAITAILALIAAVFAAWFTKGQLDAAREQQKATNTQLEQMQEQLDIEHNRDRKQQESDEKEHASHVTSWIESHNYNSLLVIQNNSESPVYDVEVKAKIWKKNFATGKSEYPVTTMKTKIVPPGKYIFVHVPTDAKTIVDLSQKDAKRQPTEREISNGWTFGEYYEDTVNGRPILGSSNWRVLMMTFKDTANKTWIRDDSGLHR</sequence>
<keyword evidence="4" id="KW-1185">Reference proteome</keyword>
<evidence type="ECO:0000313" key="4">
    <source>
        <dbReference type="Proteomes" id="UP000516404"/>
    </source>
</evidence>
<name>A0A7H2BBH4_9MICC</name>
<accession>A0A7H2BBH4</accession>
<protein>
    <submittedName>
        <fullName evidence="3">Uncharacterized protein</fullName>
    </submittedName>
</protein>
<evidence type="ECO:0000313" key="3">
    <source>
        <dbReference type="EMBL" id="QNV37020.1"/>
    </source>
</evidence>
<dbReference type="KEGG" id="rter:IDM49_07040"/>
<feature type="transmembrane region" description="Helical" evidence="2">
    <location>
        <begin position="6"/>
        <end position="28"/>
    </location>
</feature>
<evidence type="ECO:0000256" key="1">
    <source>
        <dbReference type="SAM" id="MobiDB-lite"/>
    </source>
</evidence>
<keyword evidence="2" id="KW-1133">Transmembrane helix</keyword>
<feature type="region of interest" description="Disordered" evidence="1">
    <location>
        <begin position="57"/>
        <end position="76"/>
    </location>
</feature>
<dbReference type="EMBL" id="CP061539">
    <property type="protein sequence ID" value="QNV37020.1"/>
    <property type="molecule type" value="Genomic_DNA"/>
</dbReference>
<dbReference type="RefSeq" id="WP_168615652.1">
    <property type="nucleotide sequence ID" value="NZ_BAAAOX010000043.1"/>
</dbReference>
<keyword evidence="2" id="KW-0472">Membrane</keyword>